<dbReference type="AlphaFoldDB" id="A0AAC8TBB5"/>
<feature type="region of interest" description="Disordered" evidence="1">
    <location>
        <begin position="1"/>
        <end position="20"/>
    </location>
</feature>
<dbReference type="EMBL" id="CP011509">
    <property type="protein sequence ID" value="AKI99621.1"/>
    <property type="molecule type" value="Genomic_DNA"/>
</dbReference>
<proteinExistence type="predicted"/>
<sequence>MLHHEPSPPQARPGSPARVLPSCRRAVGRCHRIRTQANPGTRRAALTGTAPPRFPGNAARQATAPPPPGPNRAPPRRPAPTLAVGGVIPTFIEPHPP</sequence>
<dbReference type="Proteomes" id="UP000035579">
    <property type="component" value="Chromosome"/>
</dbReference>
<name>A0AAC8TBB5_9BACT</name>
<evidence type="ECO:0000313" key="3">
    <source>
        <dbReference type="Proteomes" id="UP000035579"/>
    </source>
</evidence>
<dbReference type="KEGG" id="age:AA314_01248"/>
<evidence type="ECO:0000256" key="1">
    <source>
        <dbReference type="SAM" id="MobiDB-lite"/>
    </source>
</evidence>
<reference evidence="2 3" key="1">
    <citation type="submission" date="2015-05" db="EMBL/GenBank/DDBJ databases">
        <title>Genome assembly of Archangium gephyra DSM 2261.</title>
        <authorList>
            <person name="Sharma G."/>
            <person name="Subramanian S."/>
        </authorList>
    </citation>
    <scope>NUCLEOTIDE SEQUENCE [LARGE SCALE GENOMIC DNA]</scope>
    <source>
        <strain evidence="2 3">DSM 2261</strain>
    </source>
</reference>
<accession>A0AAC8TBB5</accession>
<organism evidence="2 3">
    <name type="scientific">Archangium gephyra</name>
    <dbReference type="NCBI Taxonomy" id="48"/>
    <lineage>
        <taxon>Bacteria</taxon>
        <taxon>Pseudomonadati</taxon>
        <taxon>Myxococcota</taxon>
        <taxon>Myxococcia</taxon>
        <taxon>Myxococcales</taxon>
        <taxon>Cystobacterineae</taxon>
        <taxon>Archangiaceae</taxon>
        <taxon>Archangium</taxon>
    </lineage>
</organism>
<gene>
    <name evidence="2" type="ORF">AA314_01248</name>
</gene>
<feature type="region of interest" description="Disordered" evidence="1">
    <location>
        <begin position="32"/>
        <end position="97"/>
    </location>
</feature>
<feature type="compositionally biased region" description="Pro residues" evidence="1">
    <location>
        <begin position="64"/>
        <end position="78"/>
    </location>
</feature>
<protein>
    <submittedName>
        <fullName evidence="2">Uncharacterized protein</fullName>
    </submittedName>
</protein>
<evidence type="ECO:0000313" key="2">
    <source>
        <dbReference type="EMBL" id="AKI99621.1"/>
    </source>
</evidence>